<dbReference type="InterPro" id="IPR019172">
    <property type="entry name" value="Osteopetrosis-assoc_TM_1"/>
</dbReference>
<evidence type="ECO:0000256" key="1">
    <source>
        <dbReference type="SAM" id="Phobius"/>
    </source>
</evidence>
<organism evidence="3 4">
    <name type="scientific">Tachysurus vachellii</name>
    <name type="common">Darkbarbel catfish</name>
    <name type="synonym">Pelteobagrus vachellii</name>
    <dbReference type="NCBI Taxonomy" id="175792"/>
    <lineage>
        <taxon>Eukaryota</taxon>
        <taxon>Metazoa</taxon>
        <taxon>Chordata</taxon>
        <taxon>Craniata</taxon>
        <taxon>Vertebrata</taxon>
        <taxon>Euteleostomi</taxon>
        <taxon>Actinopterygii</taxon>
        <taxon>Neopterygii</taxon>
        <taxon>Teleostei</taxon>
        <taxon>Ostariophysi</taxon>
        <taxon>Siluriformes</taxon>
        <taxon>Bagridae</taxon>
        <taxon>Tachysurus</taxon>
    </lineage>
</organism>
<dbReference type="PANTHER" id="PTHR15644">
    <property type="entry name" value="OSTEOPETROSIS ASSOCIATED TRANSMEMBRANE PROTEIN 1"/>
    <property type="match status" value="1"/>
</dbReference>
<evidence type="ECO:0000313" key="3">
    <source>
        <dbReference type="EMBL" id="KAK2846045.1"/>
    </source>
</evidence>
<keyword evidence="2" id="KW-0732">Signal</keyword>
<sequence length="297" mass="34176">MGMFTGYNCVLFLLLWRNLMFGEIFVYGAVETSHNAELKPPAFNENSFFSSLSFSLSDSFPGELETTKYCLELLHEFGQTYGSLANCLVSNVRPVKVCQNCYNSYNSFQDVFKNISTGGPGNKSCHDSLLRSDRLMLLYNLYISFENIWIASECTDCLSEDNSVSNTTLYFIDRLNQSLTCFEKYQEGNLTELCVECRTSYKILNDLYSNMSGNKTVCIDVEDAMNVTRHLWSKKFKCSLNREENVPVIALCSFMLFLPIIFYLSSYLHSEQKKRKLIHPKRAKSNHSLMNIQDKYN</sequence>
<gene>
    <name evidence="3" type="ORF">Q7C36_010899</name>
</gene>
<dbReference type="Pfam" id="PF09777">
    <property type="entry name" value="OSTMP1"/>
    <property type="match status" value="1"/>
</dbReference>
<feature type="chain" id="PRO_5041644877" description="Osteopetrosis-associated transmembrane protein 1" evidence="2">
    <location>
        <begin position="23"/>
        <end position="297"/>
    </location>
</feature>
<evidence type="ECO:0000256" key="2">
    <source>
        <dbReference type="SAM" id="SignalP"/>
    </source>
</evidence>
<dbReference type="Proteomes" id="UP001187315">
    <property type="component" value="Unassembled WGS sequence"/>
</dbReference>
<reference evidence="3" key="1">
    <citation type="submission" date="2023-08" db="EMBL/GenBank/DDBJ databases">
        <title>Pelteobagrus vachellii genome.</title>
        <authorList>
            <person name="Liu H."/>
        </authorList>
    </citation>
    <scope>NUCLEOTIDE SEQUENCE</scope>
    <source>
        <strain evidence="3">PRFRI_2022a</strain>
        <tissue evidence="3">Muscle</tissue>
    </source>
</reference>
<keyword evidence="1" id="KW-1133">Transmembrane helix</keyword>
<accession>A0AA88MX54</accession>
<evidence type="ECO:0000313" key="4">
    <source>
        <dbReference type="Proteomes" id="UP001187315"/>
    </source>
</evidence>
<feature type="signal peptide" evidence="2">
    <location>
        <begin position="1"/>
        <end position="22"/>
    </location>
</feature>
<dbReference type="PANTHER" id="PTHR15644:SF2">
    <property type="entry name" value="OSTEOPETROSIS-ASSOCIATED TRANSMEMBRANE PROTEIN 1"/>
    <property type="match status" value="1"/>
</dbReference>
<protein>
    <recommendedName>
        <fullName evidence="5">Osteopetrosis-associated transmembrane protein 1</fullName>
    </recommendedName>
</protein>
<keyword evidence="1" id="KW-0812">Transmembrane</keyword>
<comment type="caution">
    <text evidence="3">The sequence shown here is derived from an EMBL/GenBank/DDBJ whole genome shotgun (WGS) entry which is preliminary data.</text>
</comment>
<keyword evidence="4" id="KW-1185">Reference proteome</keyword>
<evidence type="ECO:0008006" key="5">
    <source>
        <dbReference type="Google" id="ProtNLM"/>
    </source>
</evidence>
<keyword evidence="1" id="KW-0472">Membrane</keyword>
<dbReference type="GO" id="GO:0005829">
    <property type="term" value="C:cytosol"/>
    <property type="evidence" value="ECO:0007669"/>
    <property type="project" value="TreeGrafter"/>
</dbReference>
<dbReference type="EMBL" id="JAVHJS010000010">
    <property type="protein sequence ID" value="KAK2846045.1"/>
    <property type="molecule type" value="Genomic_DNA"/>
</dbReference>
<proteinExistence type="predicted"/>
<name>A0AA88MX54_TACVA</name>
<feature type="transmembrane region" description="Helical" evidence="1">
    <location>
        <begin position="246"/>
        <end position="268"/>
    </location>
</feature>
<dbReference type="AlphaFoldDB" id="A0AA88MX54"/>